<dbReference type="FunFam" id="3.30.160.60:FF:000643">
    <property type="entry name" value="Zinc finger protein 668"/>
    <property type="match status" value="2"/>
</dbReference>
<gene>
    <name evidence="10" type="primary">ZN362</name>
    <name evidence="10" type="ORF">TR149314</name>
</gene>
<reference evidence="10" key="1">
    <citation type="submission" date="2016-01" db="EMBL/GenBank/DDBJ databases">
        <title>Reference transcriptome for the parasite Schistocephalus solidus: insights into the molecular evolution of parasitism.</title>
        <authorList>
            <person name="Hebert F.O."/>
            <person name="Grambauer S."/>
            <person name="Barber I."/>
            <person name="Landry C.R."/>
            <person name="Aubin-Horth N."/>
        </authorList>
    </citation>
    <scope>NUCLEOTIDE SEQUENCE</scope>
</reference>
<feature type="domain" description="C2H2-type" evidence="9">
    <location>
        <begin position="906"/>
        <end position="933"/>
    </location>
</feature>
<dbReference type="InterPro" id="IPR036236">
    <property type="entry name" value="Znf_C2H2_sf"/>
</dbReference>
<dbReference type="Pfam" id="PF13912">
    <property type="entry name" value="zf-C2H2_6"/>
    <property type="match status" value="2"/>
</dbReference>
<feature type="domain" description="C2H2-type" evidence="9">
    <location>
        <begin position="388"/>
        <end position="415"/>
    </location>
</feature>
<dbReference type="PANTHER" id="PTHR16515">
    <property type="entry name" value="PR DOMAIN ZINC FINGER PROTEIN"/>
    <property type="match status" value="1"/>
</dbReference>
<feature type="compositionally biased region" description="Gly residues" evidence="8">
    <location>
        <begin position="196"/>
        <end position="207"/>
    </location>
</feature>
<dbReference type="PROSITE" id="PS50157">
    <property type="entry name" value="ZINC_FINGER_C2H2_2"/>
    <property type="match status" value="10"/>
</dbReference>
<comment type="subcellular location">
    <subcellularLocation>
        <location evidence="1">Nucleus</location>
    </subcellularLocation>
</comment>
<keyword evidence="3" id="KW-0677">Repeat</keyword>
<dbReference type="SMART" id="SM00355">
    <property type="entry name" value="ZnF_C2H2"/>
    <property type="match status" value="12"/>
</dbReference>
<dbReference type="AlphaFoldDB" id="A0A0X3P1A0"/>
<dbReference type="FunFam" id="3.30.160.60:FF:000358">
    <property type="entry name" value="zinc finger protein 24"/>
    <property type="match status" value="2"/>
</dbReference>
<dbReference type="FunFam" id="3.30.160.60:FF:001498">
    <property type="entry name" value="Zinc finger protein 404"/>
    <property type="match status" value="2"/>
</dbReference>
<feature type="domain" description="C2H2-type" evidence="9">
    <location>
        <begin position="328"/>
        <end position="355"/>
    </location>
</feature>
<feature type="region of interest" description="Disordered" evidence="8">
    <location>
        <begin position="706"/>
        <end position="736"/>
    </location>
</feature>
<evidence type="ECO:0000256" key="7">
    <source>
        <dbReference type="PROSITE-ProRule" id="PRU00042"/>
    </source>
</evidence>
<evidence type="ECO:0000256" key="5">
    <source>
        <dbReference type="ARBA" id="ARBA00022833"/>
    </source>
</evidence>
<evidence type="ECO:0000259" key="9">
    <source>
        <dbReference type="PROSITE" id="PS50157"/>
    </source>
</evidence>
<feature type="domain" description="C2H2-type" evidence="9">
    <location>
        <begin position="818"/>
        <end position="845"/>
    </location>
</feature>
<accession>A0A0X3P1A0</accession>
<dbReference type="PANTHER" id="PTHR16515:SF57">
    <property type="entry name" value="ZINC FINGER PROTEIN 154-LIKE"/>
    <property type="match status" value="1"/>
</dbReference>
<feature type="non-terminal residue" evidence="10">
    <location>
        <position position="992"/>
    </location>
</feature>
<evidence type="ECO:0000256" key="3">
    <source>
        <dbReference type="ARBA" id="ARBA00022737"/>
    </source>
</evidence>
<feature type="domain" description="C2H2-type" evidence="9">
    <location>
        <begin position="846"/>
        <end position="873"/>
    </location>
</feature>
<feature type="domain" description="C2H2-type" evidence="9">
    <location>
        <begin position="874"/>
        <end position="902"/>
    </location>
</feature>
<evidence type="ECO:0000256" key="4">
    <source>
        <dbReference type="ARBA" id="ARBA00022771"/>
    </source>
</evidence>
<feature type="compositionally biased region" description="Low complexity" evidence="8">
    <location>
        <begin position="510"/>
        <end position="520"/>
    </location>
</feature>
<feature type="domain" description="C2H2-type" evidence="9">
    <location>
        <begin position="300"/>
        <end position="327"/>
    </location>
</feature>
<dbReference type="Pfam" id="PF00096">
    <property type="entry name" value="zf-C2H2"/>
    <property type="match status" value="6"/>
</dbReference>
<keyword evidence="4 7" id="KW-0863">Zinc-finger</keyword>
<evidence type="ECO:0000313" key="10">
    <source>
        <dbReference type="EMBL" id="JAP45645.1"/>
    </source>
</evidence>
<feature type="domain" description="C2H2-type" evidence="9">
    <location>
        <begin position="790"/>
        <end position="817"/>
    </location>
</feature>
<keyword evidence="2" id="KW-0479">Metal-binding</keyword>
<feature type="region of interest" description="Disordered" evidence="8">
    <location>
        <begin position="188"/>
        <end position="218"/>
    </location>
</feature>
<dbReference type="GO" id="GO:0008270">
    <property type="term" value="F:zinc ion binding"/>
    <property type="evidence" value="ECO:0007669"/>
    <property type="project" value="UniProtKB-KW"/>
</dbReference>
<evidence type="ECO:0000256" key="2">
    <source>
        <dbReference type="ARBA" id="ARBA00022723"/>
    </source>
</evidence>
<organism evidence="10">
    <name type="scientific">Schistocephalus solidus</name>
    <name type="common">Tapeworm</name>
    <dbReference type="NCBI Taxonomy" id="70667"/>
    <lineage>
        <taxon>Eukaryota</taxon>
        <taxon>Metazoa</taxon>
        <taxon>Spiralia</taxon>
        <taxon>Lophotrochozoa</taxon>
        <taxon>Platyhelminthes</taxon>
        <taxon>Cestoda</taxon>
        <taxon>Eucestoda</taxon>
        <taxon>Diphyllobothriidea</taxon>
        <taxon>Diphyllobothriidae</taxon>
        <taxon>Schistocephalus</taxon>
    </lineage>
</organism>
<dbReference type="GO" id="GO:0010468">
    <property type="term" value="P:regulation of gene expression"/>
    <property type="evidence" value="ECO:0007669"/>
    <property type="project" value="TreeGrafter"/>
</dbReference>
<proteinExistence type="predicted"/>
<dbReference type="GO" id="GO:0005634">
    <property type="term" value="C:nucleus"/>
    <property type="evidence" value="ECO:0007669"/>
    <property type="project" value="UniProtKB-SubCell"/>
</dbReference>
<dbReference type="SUPFAM" id="SSF57667">
    <property type="entry name" value="beta-beta-alpha zinc fingers"/>
    <property type="match status" value="6"/>
</dbReference>
<dbReference type="InterPro" id="IPR050331">
    <property type="entry name" value="Zinc_finger"/>
</dbReference>
<feature type="region of interest" description="Disordered" evidence="8">
    <location>
        <begin position="500"/>
        <end position="578"/>
    </location>
</feature>
<dbReference type="PROSITE" id="PS00028">
    <property type="entry name" value="ZINC_FINGER_C2H2_1"/>
    <property type="match status" value="10"/>
</dbReference>
<keyword evidence="6" id="KW-0539">Nucleus</keyword>
<keyword evidence="5" id="KW-0862">Zinc</keyword>
<feature type="compositionally biased region" description="Low complexity" evidence="8">
    <location>
        <begin position="531"/>
        <end position="559"/>
    </location>
</feature>
<evidence type="ECO:0000256" key="8">
    <source>
        <dbReference type="SAM" id="MobiDB-lite"/>
    </source>
</evidence>
<evidence type="ECO:0000256" key="1">
    <source>
        <dbReference type="ARBA" id="ARBA00004123"/>
    </source>
</evidence>
<name>A0A0X3P1A0_SCHSO</name>
<feature type="non-terminal residue" evidence="10">
    <location>
        <position position="1"/>
    </location>
</feature>
<feature type="compositionally biased region" description="Gly residues" evidence="8">
    <location>
        <begin position="714"/>
        <end position="725"/>
    </location>
</feature>
<feature type="domain" description="C2H2-type" evidence="9">
    <location>
        <begin position="356"/>
        <end position="384"/>
    </location>
</feature>
<feature type="compositionally biased region" description="Low complexity" evidence="8">
    <location>
        <begin position="13"/>
        <end position="41"/>
    </location>
</feature>
<dbReference type="Gene3D" id="3.30.160.60">
    <property type="entry name" value="Classic Zinc Finger"/>
    <property type="match status" value="8"/>
</dbReference>
<dbReference type="InterPro" id="IPR013087">
    <property type="entry name" value="Znf_C2H2_type"/>
</dbReference>
<sequence length="992" mass="105421">TAGSGGLIDQSQHHVSPSSSSSGRMSVGHTPYAQQQQQQQQELSGGVVGSRSPTDQLHHTLGGHIASTADVFSAAAGAGPGPTPTQYLFPPSSPIKSFYRRPSEAAAMAAAMAAQAARDASGGMNVHAGVGGDRSMSMAAHQRLLGGHGGFLLSNMGAAAAAAAAAVSSSAHSPLDRVPDFLSDMRLGQETPVSTGTGGSLQQGGPGSNQSIGQSHSGLGGLTSETALDTLPSLYGHAAKGYKCKICQHVCFSRQDLSTHNSTTHKQDPRPYRCDQCGRQFSTCAYLSQHRRIHSGIKPYVCRYCDRKFTQLSHVQQHERIHTGEKPYKCVTCFKSFTQMSNLQSHQRQHMKGKPHRCENCFMSYDTKEDLDLHVQAKHAGNRYAKVLVCPACSKSYNSETYLSKHMERHKEAVTNSNVGRLGLNSAGALGALSGFVNPGRSRSGSTGDLHDEIQHYPDLHHLQHAAAAAAAASFIPHSESSLLHHLPSGLQGQNASHLVEAAAAHKSEQQAGQQGHHTAGSGGLIDQSQHHVSPSSSSSGRMSVGHTPYAQQQQQQQQELSGGVVGSRSPTDQLHHTLGGHIASTADVFSAAAGAGPGPTPTQYLFPPSSPIKSFYRRPSEAAAMAAAMAAQAARDASGGMNVHAGVGGDRSMSMAAHQRLLGGHGGFLLSNMGAAAAAAAAAVSSSAHSPLDRVPDFLSDMRLGQETPVSTGTGGSLQQGGPGSNQSIGQSHSGLGGLTSETALDTLPSLYGHAAKGYKCKICQHVCFSRQDLSTHNSTTHKQDPRPYRCDQCGRQFSTCAYLSQHRRIHSGIKPYVCRYCDRKFTQLSHVQQHERIHTGEKPYKCVTCFKSFTQMSNLQSHQRQHMKGKPHRCENCFMSYDTKEDLDLHVQAKHAGNRYAKVLVCPACSKSYNSETYLSKHMERHKEAVTNSNVGRLGLNSAGALGALSGFVNPGRSRSGSTGDLHDEIQHYPDLHHLQHAAAAAAAAS</sequence>
<feature type="domain" description="C2H2-type" evidence="9">
    <location>
        <begin position="272"/>
        <end position="299"/>
    </location>
</feature>
<feature type="region of interest" description="Disordered" evidence="8">
    <location>
        <begin position="1"/>
        <end position="60"/>
    </location>
</feature>
<dbReference type="EMBL" id="GEEE01017580">
    <property type="protein sequence ID" value="JAP45645.1"/>
    <property type="molecule type" value="Transcribed_RNA"/>
</dbReference>
<protein>
    <submittedName>
        <fullName evidence="10">Zinc finger protein 362</fullName>
    </submittedName>
</protein>
<evidence type="ECO:0000256" key="6">
    <source>
        <dbReference type="ARBA" id="ARBA00023242"/>
    </source>
</evidence>